<protein>
    <recommendedName>
        <fullName evidence="1">MADF domain-containing protein</fullName>
    </recommendedName>
</protein>
<dbReference type="PANTHER" id="PTHR21505:SF8">
    <property type="entry name" value="DPT-YFP REPRESSOR BY OVEREXPRESSION, ISOFORM D-RELATED"/>
    <property type="match status" value="1"/>
</dbReference>
<dbReference type="AlphaFoldDB" id="A0A5B7JNK5"/>
<keyword evidence="3" id="KW-1185">Reference proteome</keyword>
<evidence type="ECO:0000259" key="1">
    <source>
        <dbReference type="PROSITE" id="PS51029"/>
    </source>
</evidence>
<dbReference type="Pfam" id="PF10545">
    <property type="entry name" value="MADF_DNA_bdg"/>
    <property type="match status" value="1"/>
</dbReference>
<feature type="domain" description="MADF" evidence="1">
    <location>
        <begin position="16"/>
        <end position="95"/>
    </location>
</feature>
<dbReference type="InterPro" id="IPR006578">
    <property type="entry name" value="MADF-dom"/>
</dbReference>
<dbReference type="PANTHER" id="PTHR21505">
    <property type="entry name" value="MADF DOMAIN-CONTAINING PROTEIN-RELATED"/>
    <property type="match status" value="1"/>
</dbReference>
<accession>A0A5B7JNK5</accession>
<evidence type="ECO:0000313" key="3">
    <source>
        <dbReference type="Proteomes" id="UP000324222"/>
    </source>
</evidence>
<name>A0A5B7JNK5_PORTR</name>
<dbReference type="PROSITE" id="PS51029">
    <property type="entry name" value="MADF"/>
    <property type="match status" value="1"/>
</dbReference>
<dbReference type="EMBL" id="VSRR010105919">
    <property type="protein sequence ID" value="MPC96419.1"/>
    <property type="molecule type" value="Genomic_DNA"/>
</dbReference>
<sequence length="95" mass="11210">MEDISGKRNERDVLLQFIHTYRDHPALWKVKSREYSNKIARSKGISALQDILKELEPDCTRNAVIKKINCLRSSFRREYRKIENSKKSGFDVQLV</sequence>
<dbReference type="SMART" id="SM00595">
    <property type="entry name" value="MADF"/>
    <property type="match status" value="1"/>
</dbReference>
<reference evidence="2 3" key="1">
    <citation type="submission" date="2019-05" db="EMBL/GenBank/DDBJ databases">
        <title>Another draft genome of Portunus trituberculatus and its Hox gene families provides insights of decapod evolution.</title>
        <authorList>
            <person name="Jeong J.-H."/>
            <person name="Song I."/>
            <person name="Kim S."/>
            <person name="Choi T."/>
            <person name="Kim D."/>
            <person name="Ryu S."/>
            <person name="Kim W."/>
        </authorList>
    </citation>
    <scope>NUCLEOTIDE SEQUENCE [LARGE SCALE GENOMIC DNA]</scope>
    <source>
        <tissue evidence="2">Muscle</tissue>
    </source>
</reference>
<gene>
    <name evidence="2" type="ORF">E2C01_091677</name>
</gene>
<proteinExistence type="predicted"/>
<dbReference type="Proteomes" id="UP000324222">
    <property type="component" value="Unassembled WGS sequence"/>
</dbReference>
<organism evidence="2 3">
    <name type="scientific">Portunus trituberculatus</name>
    <name type="common">Swimming crab</name>
    <name type="synonym">Neptunus trituberculatus</name>
    <dbReference type="NCBI Taxonomy" id="210409"/>
    <lineage>
        <taxon>Eukaryota</taxon>
        <taxon>Metazoa</taxon>
        <taxon>Ecdysozoa</taxon>
        <taxon>Arthropoda</taxon>
        <taxon>Crustacea</taxon>
        <taxon>Multicrustacea</taxon>
        <taxon>Malacostraca</taxon>
        <taxon>Eumalacostraca</taxon>
        <taxon>Eucarida</taxon>
        <taxon>Decapoda</taxon>
        <taxon>Pleocyemata</taxon>
        <taxon>Brachyura</taxon>
        <taxon>Eubrachyura</taxon>
        <taxon>Portunoidea</taxon>
        <taxon>Portunidae</taxon>
        <taxon>Portuninae</taxon>
        <taxon>Portunus</taxon>
    </lineage>
</organism>
<evidence type="ECO:0000313" key="2">
    <source>
        <dbReference type="EMBL" id="MPC96419.1"/>
    </source>
</evidence>
<comment type="caution">
    <text evidence="2">The sequence shown here is derived from an EMBL/GenBank/DDBJ whole genome shotgun (WGS) entry which is preliminary data.</text>
</comment>